<dbReference type="PANTHER" id="PTHR24129">
    <property type="entry name" value="ANKYCORBIN"/>
    <property type="match status" value="1"/>
</dbReference>
<keyword evidence="1" id="KW-0677">Repeat</keyword>
<reference evidence="5 6" key="1">
    <citation type="journal article" date="2024" name="Proc. Natl. Acad. Sci. U.S.A.">
        <title>The genetic regulatory architecture and epigenomic basis for age-related changes in rattlesnake venom.</title>
        <authorList>
            <person name="Hogan M.P."/>
            <person name="Holding M.L."/>
            <person name="Nystrom G.S."/>
            <person name="Colston T.J."/>
            <person name="Bartlett D.A."/>
            <person name="Mason A.J."/>
            <person name="Ellsworth S.A."/>
            <person name="Rautsaw R.M."/>
            <person name="Lawrence K.C."/>
            <person name="Strickland J.L."/>
            <person name="He B."/>
            <person name="Fraser P."/>
            <person name="Margres M.J."/>
            <person name="Gilbert D.M."/>
            <person name="Gibbs H.L."/>
            <person name="Parkinson C.L."/>
            <person name="Rokyta D.R."/>
        </authorList>
    </citation>
    <scope>NUCLEOTIDE SEQUENCE [LARGE SCALE GENOMIC DNA]</scope>
    <source>
        <strain evidence="5">DRR0105</strain>
    </source>
</reference>
<protein>
    <submittedName>
        <fullName evidence="5">Ankyrin repeat domain-containing protein 24</fullName>
    </submittedName>
</protein>
<name>A0AAW1C5V6_CROAD</name>
<evidence type="ECO:0000256" key="1">
    <source>
        <dbReference type="ARBA" id="ARBA00022737"/>
    </source>
</evidence>
<comment type="caution">
    <text evidence="5">The sequence shown here is derived from an EMBL/GenBank/DDBJ whole genome shotgun (WGS) entry which is preliminary data.</text>
</comment>
<keyword evidence="6" id="KW-1185">Reference proteome</keyword>
<proteinExistence type="predicted"/>
<feature type="coiled-coil region" evidence="3">
    <location>
        <begin position="1"/>
        <end position="35"/>
    </location>
</feature>
<evidence type="ECO:0000256" key="4">
    <source>
        <dbReference type="SAM" id="MobiDB-lite"/>
    </source>
</evidence>
<gene>
    <name evidence="5" type="ORF">NXF25_000135</name>
</gene>
<feature type="region of interest" description="Disordered" evidence="4">
    <location>
        <begin position="190"/>
        <end position="214"/>
    </location>
</feature>
<accession>A0AAW1C5V6</accession>
<dbReference type="Proteomes" id="UP001474421">
    <property type="component" value="Unassembled WGS sequence"/>
</dbReference>
<dbReference type="InterPro" id="IPR042420">
    <property type="entry name" value="RAI14/UACA"/>
</dbReference>
<evidence type="ECO:0000313" key="6">
    <source>
        <dbReference type="Proteomes" id="UP001474421"/>
    </source>
</evidence>
<organism evidence="5 6">
    <name type="scientific">Crotalus adamanteus</name>
    <name type="common">Eastern diamondback rattlesnake</name>
    <dbReference type="NCBI Taxonomy" id="8729"/>
    <lineage>
        <taxon>Eukaryota</taxon>
        <taxon>Metazoa</taxon>
        <taxon>Chordata</taxon>
        <taxon>Craniata</taxon>
        <taxon>Vertebrata</taxon>
        <taxon>Euteleostomi</taxon>
        <taxon>Lepidosauria</taxon>
        <taxon>Squamata</taxon>
        <taxon>Bifurcata</taxon>
        <taxon>Unidentata</taxon>
        <taxon>Episquamata</taxon>
        <taxon>Toxicofera</taxon>
        <taxon>Serpentes</taxon>
        <taxon>Colubroidea</taxon>
        <taxon>Viperidae</taxon>
        <taxon>Crotalinae</taxon>
        <taxon>Crotalus</taxon>
    </lineage>
</organism>
<dbReference type="AlphaFoldDB" id="A0AAW1C5V6"/>
<feature type="region of interest" description="Disordered" evidence="4">
    <location>
        <begin position="342"/>
        <end position="377"/>
    </location>
</feature>
<feature type="coiled-coil region" evidence="3">
    <location>
        <begin position="69"/>
        <end position="182"/>
    </location>
</feature>
<sequence>MYDLQRRLAETANEKESLRKELEVLRSRFSLCENDKENTSYDVEILQDEEGEMLELPAAAELLSKKSLSASTEELLATLQSQIESLTRKNKKLMEKIEVLEKDESEADPSEDVIPVVLYDSLRSEFEKLKAQQLEAQELLKSLESQGTDESPPKPISAEAYEQRLKDDYEKQIAALKQALEKINCPGDPIGLNQATESEADLEPEGQSNFKRWGREETEELTKELRETQEKYQAALAEVKLLEDQIELGILSVEDKEAAESSSIELQTVKAALHQTREELKERDQKVKDLEGLLRVREERGAQACEEMKATLGASLDAVSKEKEALLQRCTSVETELRELRASLQEEKEEKVEEEEEEEEKEKQEKKNSHQMLEGRSSISQALQETSKLREQLEAMTEQRQEAKAHVEELREGREKLEEELQATKEMLASEYIPRAEHKDTVEKLKAAFSEAEERLLEMKEKYTSTRTEMAELQKSTEVYRRESIPLTEHVRAKEALEGTLWELKAKAKLVEQELRAKSREASRLQADLDELRRGAVSKEAHEQLRAASWAESEALRAKLSDLGRKHERTCTEVFHVQREALFMKSEKQAAEAQLASAEKQLQSLRAESERLQELHSHVEDSAELLKEKDKTITELSKEVLKLKEAPKDLSELSSSASSKGIFSPKADSDLDVATFQSRIKDLEQQLIESERRHSNIVSLYRGHLLYAIQGNMDEDVQKMLFQILKMQRLQEQGR</sequence>
<keyword evidence="2 3" id="KW-0175">Coiled coil</keyword>
<feature type="coiled-coil region" evidence="3">
    <location>
        <begin position="581"/>
        <end position="646"/>
    </location>
</feature>
<evidence type="ECO:0000313" key="5">
    <source>
        <dbReference type="EMBL" id="KAK9408960.1"/>
    </source>
</evidence>
<dbReference type="EMBL" id="JAOTOJ010000001">
    <property type="protein sequence ID" value="KAK9408960.1"/>
    <property type="molecule type" value="Genomic_DNA"/>
</dbReference>
<evidence type="ECO:0000256" key="2">
    <source>
        <dbReference type="ARBA" id="ARBA00023054"/>
    </source>
</evidence>
<dbReference type="PANTHER" id="PTHR24129:SF0">
    <property type="entry name" value="ANKYCORBIN"/>
    <property type="match status" value="1"/>
</dbReference>
<feature type="compositionally biased region" description="Basic and acidic residues" evidence="4">
    <location>
        <begin position="342"/>
        <end position="351"/>
    </location>
</feature>
<dbReference type="GO" id="GO:0003779">
    <property type="term" value="F:actin binding"/>
    <property type="evidence" value="ECO:0007669"/>
    <property type="project" value="InterPro"/>
</dbReference>
<evidence type="ECO:0000256" key="3">
    <source>
        <dbReference type="SAM" id="Coils"/>
    </source>
</evidence>